<sequence length="487" mass="56562">MDNHIFTSFEIKRILDACKGKKLSEIDKNGVLERAKDKTRINGIAGDIIEESVLGYAANSDQNPDLQVDGEPVELKTTGLKHTKVKPHYAAKERLTITAVSPKNIIDEKFENSHFWGKAKSLLFVYYFYDASKPVAAIDYGNFIFQGYKFFKFSNNDKVQLQSEWEYIKQVYSQHQDDYKTEQVRSKLRGLNYLEVVAKKTNPRIALSQKYFNVIVHQFFGEKFEPILKGDSAKTFEEVVLDMFRPFIGRTRRNIAEELHVEIPKKNAKSTNPTLARKMLNLGADIENSEEFQKANIIVKTMTVKDRQAKKYAQTKEGFKVQHYFDFEELMDECWKKSRLRGYLFDTKFLLVIFQQVGENQVFRGAKFWQVPLTDLDGPIQSTWDQTRIALRDGVELTYKKTNDKKGFQVSNNLPEMSDGTVLHVRPDAQVSSYVDNAHSDRLPTPAHWINKPENMMDQLSDEYMTKQAFWLNPTYMYQQVRDLLPN</sequence>
<dbReference type="Pfam" id="PF02976">
    <property type="entry name" value="MutH"/>
    <property type="match status" value="1"/>
</dbReference>
<keyword evidence="3" id="KW-0378">Hydrolase</keyword>
<dbReference type="SMART" id="SM00927">
    <property type="entry name" value="MutH"/>
    <property type="match status" value="1"/>
</dbReference>
<dbReference type="InterPro" id="IPR011337">
    <property type="entry name" value="DNA_rep_MutH/RE_typeII_Sau3AI"/>
</dbReference>
<dbReference type="Proteomes" id="UP001596254">
    <property type="component" value="Unassembled WGS sequence"/>
</dbReference>
<organism evidence="5 6">
    <name type="scientific">Levilactobacillus tongjiangensis</name>
    <dbReference type="NCBI Taxonomy" id="2486023"/>
    <lineage>
        <taxon>Bacteria</taxon>
        <taxon>Bacillati</taxon>
        <taxon>Bacillota</taxon>
        <taxon>Bacilli</taxon>
        <taxon>Lactobacillales</taxon>
        <taxon>Lactobacillaceae</taxon>
        <taxon>Levilactobacillus</taxon>
    </lineage>
</organism>
<dbReference type="EMBL" id="JBHSSK010000007">
    <property type="protein sequence ID" value="MFC6206299.1"/>
    <property type="molecule type" value="Genomic_DNA"/>
</dbReference>
<dbReference type="CDD" id="cd22355">
    <property type="entry name" value="Sau3AI_C"/>
    <property type="match status" value="1"/>
</dbReference>
<reference evidence="6" key="1">
    <citation type="journal article" date="2019" name="Int. J. Syst. Evol. Microbiol.">
        <title>The Global Catalogue of Microorganisms (GCM) 10K type strain sequencing project: providing services to taxonomists for standard genome sequencing and annotation.</title>
        <authorList>
            <consortium name="The Broad Institute Genomics Platform"/>
            <consortium name="The Broad Institute Genome Sequencing Center for Infectious Disease"/>
            <person name="Wu L."/>
            <person name="Ma J."/>
        </authorList>
    </citation>
    <scope>NUCLEOTIDE SEQUENCE [LARGE SCALE GENOMIC DNA]</scope>
    <source>
        <strain evidence="6">CCM 8905</strain>
    </source>
</reference>
<feature type="domain" description="DNA mismatch repair MutH/Type II restriction enzyme Sau3AI" evidence="4">
    <location>
        <begin position="56"/>
        <end position="164"/>
    </location>
</feature>
<keyword evidence="2 5" id="KW-0255">Endonuclease</keyword>
<proteinExistence type="predicted"/>
<evidence type="ECO:0000256" key="1">
    <source>
        <dbReference type="ARBA" id="ARBA00022722"/>
    </source>
</evidence>
<keyword evidence="1" id="KW-0540">Nuclease</keyword>
<evidence type="ECO:0000256" key="3">
    <source>
        <dbReference type="ARBA" id="ARBA00022801"/>
    </source>
</evidence>
<dbReference type="InterPro" id="IPR011335">
    <property type="entry name" value="Restrct_endonuc-II-like"/>
</dbReference>
<name>A0ABW1SPI1_9LACO</name>
<dbReference type="SUPFAM" id="SSF52980">
    <property type="entry name" value="Restriction endonuclease-like"/>
    <property type="match status" value="2"/>
</dbReference>
<gene>
    <name evidence="5" type="ORF">ACFP1G_02245</name>
</gene>
<dbReference type="RefSeq" id="WP_164508718.1">
    <property type="nucleotide sequence ID" value="NZ_JBHSSK010000007.1"/>
</dbReference>
<evidence type="ECO:0000313" key="5">
    <source>
        <dbReference type="EMBL" id="MFC6206299.1"/>
    </source>
</evidence>
<evidence type="ECO:0000313" key="6">
    <source>
        <dbReference type="Proteomes" id="UP001596254"/>
    </source>
</evidence>
<protein>
    <submittedName>
        <fullName evidence="5">MutH/Sau3AI family endonuclease</fullName>
    </submittedName>
</protein>
<dbReference type="GO" id="GO:0004519">
    <property type="term" value="F:endonuclease activity"/>
    <property type="evidence" value="ECO:0007669"/>
    <property type="project" value="UniProtKB-KW"/>
</dbReference>
<keyword evidence="6" id="KW-1185">Reference proteome</keyword>
<evidence type="ECO:0000256" key="2">
    <source>
        <dbReference type="ARBA" id="ARBA00022759"/>
    </source>
</evidence>
<evidence type="ECO:0000259" key="4">
    <source>
        <dbReference type="SMART" id="SM00927"/>
    </source>
</evidence>
<dbReference type="Gene3D" id="3.40.600.10">
    <property type="entry name" value="DNA mismatch repair MutH/Restriction endonuclease, type II"/>
    <property type="match status" value="2"/>
</dbReference>
<dbReference type="InterPro" id="IPR037057">
    <property type="entry name" value="DNA_rep_MutH/T2_RE_sf"/>
</dbReference>
<accession>A0ABW1SPI1</accession>
<comment type="caution">
    <text evidence="5">The sequence shown here is derived from an EMBL/GenBank/DDBJ whole genome shotgun (WGS) entry which is preliminary data.</text>
</comment>